<dbReference type="Proteomes" id="UP001055811">
    <property type="component" value="Linkage Group LG01"/>
</dbReference>
<proteinExistence type="predicted"/>
<sequence length="76" mass="8519">MATAKALEPAFQGVGSKPGLEIWRIENFQPVPLPKSDYGRFYSGDSYVVLQTNGRGGTYGYDMHFWLGKDTSNVYH</sequence>
<evidence type="ECO:0000313" key="2">
    <source>
        <dbReference type="Proteomes" id="UP001055811"/>
    </source>
</evidence>
<gene>
    <name evidence="1" type="ORF">L2E82_00988</name>
</gene>
<accession>A0ACB9GXA0</accession>
<keyword evidence="2" id="KW-1185">Reference proteome</keyword>
<reference evidence="1 2" key="2">
    <citation type="journal article" date="2022" name="Mol. Ecol. Resour.">
        <title>The genomes of chicory, endive, great burdock and yacon provide insights into Asteraceae paleo-polyploidization history and plant inulin production.</title>
        <authorList>
            <person name="Fan W."/>
            <person name="Wang S."/>
            <person name="Wang H."/>
            <person name="Wang A."/>
            <person name="Jiang F."/>
            <person name="Liu H."/>
            <person name="Zhao H."/>
            <person name="Xu D."/>
            <person name="Zhang Y."/>
        </authorList>
    </citation>
    <scope>NUCLEOTIDE SEQUENCE [LARGE SCALE GENOMIC DNA]</scope>
    <source>
        <strain evidence="2">cv. Punajuju</strain>
        <tissue evidence="1">Leaves</tissue>
    </source>
</reference>
<organism evidence="1 2">
    <name type="scientific">Cichorium intybus</name>
    <name type="common">Chicory</name>
    <dbReference type="NCBI Taxonomy" id="13427"/>
    <lineage>
        <taxon>Eukaryota</taxon>
        <taxon>Viridiplantae</taxon>
        <taxon>Streptophyta</taxon>
        <taxon>Embryophyta</taxon>
        <taxon>Tracheophyta</taxon>
        <taxon>Spermatophyta</taxon>
        <taxon>Magnoliopsida</taxon>
        <taxon>eudicotyledons</taxon>
        <taxon>Gunneridae</taxon>
        <taxon>Pentapetalae</taxon>
        <taxon>asterids</taxon>
        <taxon>campanulids</taxon>
        <taxon>Asterales</taxon>
        <taxon>Asteraceae</taxon>
        <taxon>Cichorioideae</taxon>
        <taxon>Cichorieae</taxon>
        <taxon>Cichoriinae</taxon>
        <taxon>Cichorium</taxon>
    </lineage>
</organism>
<protein>
    <submittedName>
        <fullName evidence="1">Uncharacterized protein</fullName>
    </submittedName>
</protein>
<evidence type="ECO:0000313" key="1">
    <source>
        <dbReference type="EMBL" id="KAI3788229.1"/>
    </source>
</evidence>
<name>A0ACB9GXA0_CICIN</name>
<comment type="caution">
    <text evidence="1">The sequence shown here is derived from an EMBL/GenBank/DDBJ whole genome shotgun (WGS) entry which is preliminary data.</text>
</comment>
<dbReference type="EMBL" id="CM042009">
    <property type="protein sequence ID" value="KAI3788229.1"/>
    <property type="molecule type" value="Genomic_DNA"/>
</dbReference>
<reference evidence="2" key="1">
    <citation type="journal article" date="2022" name="Mol. Ecol. Resour.">
        <title>The genomes of chicory, endive, great burdock and yacon provide insights into Asteraceae palaeo-polyploidization history and plant inulin production.</title>
        <authorList>
            <person name="Fan W."/>
            <person name="Wang S."/>
            <person name="Wang H."/>
            <person name="Wang A."/>
            <person name="Jiang F."/>
            <person name="Liu H."/>
            <person name="Zhao H."/>
            <person name="Xu D."/>
            <person name="Zhang Y."/>
        </authorList>
    </citation>
    <scope>NUCLEOTIDE SEQUENCE [LARGE SCALE GENOMIC DNA]</scope>
    <source>
        <strain evidence="2">cv. Punajuju</strain>
    </source>
</reference>